<reference evidence="1 2" key="1">
    <citation type="submission" date="2011-04" db="EMBL/GenBank/DDBJ databases">
        <authorList>
            <person name="Muzny D."/>
            <person name="Qin X."/>
            <person name="Deng J."/>
            <person name="Jiang H."/>
            <person name="Liu Y."/>
            <person name="Qu J."/>
            <person name="Song X.-Z."/>
            <person name="Zhang L."/>
            <person name="Thornton R."/>
            <person name="Coyle M."/>
            <person name="Francisco L."/>
            <person name="Jackson L."/>
            <person name="Javaid M."/>
            <person name="Korchina V."/>
            <person name="Kovar C."/>
            <person name="Mata R."/>
            <person name="Mathew T."/>
            <person name="Ngo R."/>
            <person name="Nguyen L."/>
            <person name="Nguyen N."/>
            <person name="Okwuonu G."/>
            <person name="Ongeri F."/>
            <person name="Pham C."/>
            <person name="Simmons D."/>
            <person name="Wilczek-Boney K."/>
            <person name="Hale W."/>
            <person name="Jakkamsetti A."/>
            <person name="Pham P."/>
            <person name="Ruth R."/>
            <person name="San Lucas F."/>
            <person name="Warren J."/>
            <person name="Zhang J."/>
            <person name="Zhao Z."/>
            <person name="Zhou C."/>
            <person name="Zhu D."/>
            <person name="Lee S."/>
            <person name="Bess C."/>
            <person name="Blankenburg K."/>
            <person name="Forbes L."/>
            <person name="Fu Q."/>
            <person name="Gubbala S."/>
            <person name="Hirani K."/>
            <person name="Jayaseelan J.C."/>
            <person name="Lara F."/>
            <person name="Munidasa M."/>
            <person name="Palculict T."/>
            <person name="Patil S."/>
            <person name="Pu L.-L."/>
            <person name="Saada N."/>
            <person name="Tang L."/>
            <person name="Weissenberger G."/>
            <person name="Zhu Y."/>
            <person name="Hemphill L."/>
            <person name="Shang Y."/>
            <person name="Youmans B."/>
            <person name="Ayvaz T."/>
            <person name="Ross M."/>
            <person name="Santibanez J."/>
            <person name="Aqrawi P."/>
            <person name="Gross S."/>
            <person name="Joshi V."/>
            <person name="Fowler G."/>
            <person name="Nazareth L."/>
            <person name="Reid J."/>
            <person name="Worley K."/>
            <person name="Petrosino J."/>
            <person name="Highlander S."/>
            <person name="Gibbs R."/>
        </authorList>
    </citation>
    <scope>NUCLEOTIDE SEQUENCE [LARGE SCALE GENOMIC DNA]</scope>
    <source>
        <strain evidence="1 2">DSM 3688</strain>
    </source>
</reference>
<dbReference type="Proteomes" id="UP000007820">
    <property type="component" value="Unassembled WGS sequence"/>
</dbReference>
<dbReference type="AlphaFoldDB" id="F9D0F6"/>
<comment type="caution">
    <text evidence="1">The sequence shown here is derived from an EMBL/GenBank/DDBJ whole genome shotgun (WGS) entry which is preliminary data.</text>
</comment>
<accession>F9D0F6</accession>
<sequence length="40" mass="4537">MQNSKFKIWLRGEAAIKIGTDGSLYCSIMKPIAEYRAAKF</sequence>
<proteinExistence type="predicted"/>
<protein>
    <submittedName>
        <fullName evidence="1">Uncharacterized protein</fullName>
    </submittedName>
</protein>
<dbReference type="EMBL" id="AFPW01000005">
    <property type="protein sequence ID" value="EGQ16972.1"/>
    <property type="molecule type" value="Genomic_DNA"/>
</dbReference>
<evidence type="ECO:0000313" key="1">
    <source>
        <dbReference type="EMBL" id="EGQ16972.1"/>
    </source>
</evidence>
<organism evidence="1 2">
    <name type="scientific">Prevotella dentalis (strain ATCC 49559 / DSM 3688 / JCM 13448 / NCTC 12043 / ES 2772)</name>
    <name type="common">Mitsuokella dentalis</name>
    <dbReference type="NCBI Taxonomy" id="908937"/>
    <lineage>
        <taxon>Bacteria</taxon>
        <taxon>Pseudomonadati</taxon>
        <taxon>Bacteroidota</taxon>
        <taxon>Bacteroidia</taxon>
        <taxon>Bacteroidales</taxon>
        <taxon>Prevotellaceae</taxon>
        <taxon>Prevotella</taxon>
    </lineage>
</organism>
<gene>
    <name evidence="1" type="ORF">HMPREF9136_0334</name>
</gene>
<name>F9D0F6_PREDD</name>
<evidence type="ECO:0000313" key="2">
    <source>
        <dbReference type="Proteomes" id="UP000007820"/>
    </source>
</evidence>